<dbReference type="CDD" id="cd00146">
    <property type="entry name" value="PKD"/>
    <property type="match status" value="1"/>
</dbReference>
<dbReference type="Gene3D" id="2.60.40.10">
    <property type="entry name" value="Immunoglobulins"/>
    <property type="match status" value="1"/>
</dbReference>
<accession>A0ABV7XSE8</accession>
<gene>
    <name evidence="3" type="ORF">ACFONJ_08260</name>
</gene>
<dbReference type="InterPro" id="IPR035986">
    <property type="entry name" value="PKD_dom_sf"/>
</dbReference>
<dbReference type="RefSeq" id="WP_290296111.1">
    <property type="nucleotide sequence ID" value="NZ_JAUFQR010000001.1"/>
</dbReference>
<feature type="domain" description="PKD" evidence="2">
    <location>
        <begin position="39"/>
        <end position="127"/>
    </location>
</feature>
<dbReference type="InterPro" id="IPR013783">
    <property type="entry name" value="Ig-like_fold"/>
</dbReference>
<evidence type="ECO:0000313" key="3">
    <source>
        <dbReference type="EMBL" id="MFC3755953.1"/>
    </source>
</evidence>
<evidence type="ECO:0000259" key="2">
    <source>
        <dbReference type="PROSITE" id="PS50093"/>
    </source>
</evidence>
<dbReference type="PROSITE" id="PS51257">
    <property type="entry name" value="PROKAR_LIPOPROTEIN"/>
    <property type="match status" value="1"/>
</dbReference>
<dbReference type="SUPFAM" id="SSF49299">
    <property type="entry name" value="PKD domain"/>
    <property type="match status" value="1"/>
</dbReference>
<protein>
    <submittedName>
        <fullName evidence="3">PKD domain-containing protein</fullName>
    </submittedName>
</protein>
<comment type="caution">
    <text evidence="3">The sequence shown here is derived from an EMBL/GenBank/DDBJ whole genome shotgun (WGS) entry which is preliminary data.</text>
</comment>
<sequence length="292" mass="32005">MNKKLLTLLKVSLFSAIALSCSSGSDDITENNTGGATGNALSLISSKTEASIDTSLKFSFTGGTTEQINNINWDFGDGNTYHGDNSLDAIYHNYKAAGNYTIKATLLLANGKSVEKTVKVTVTDTHILKIKKITIISIPQKENNLKLVYSGGVSHWENFKGAWDESKSYNTTNPDKFADLFIEIGKVSSVPALNDPHNLLVSHFEPLLTTGIYPNQMSLGFDLTGYNVFMGYETLQSVSLVFKDSDTYNSLLENGGQDEFIALYSIPISEFTGTSKTFNYGELSFKVDFEKL</sequence>
<keyword evidence="1" id="KW-0732">Signal</keyword>
<evidence type="ECO:0000313" key="4">
    <source>
        <dbReference type="Proteomes" id="UP001595735"/>
    </source>
</evidence>
<dbReference type="PROSITE" id="PS50093">
    <property type="entry name" value="PKD"/>
    <property type="match status" value="1"/>
</dbReference>
<feature type="chain" id="PRO_5045691519" evidence="1">
    <location>
        <begin position="21"/>
        <end position="292"/>
    </location>
</feature>
<evidence type="ECO:0000256" key="1">
    <source>
        <dbReference type="SAM" id="SignalP"/>
    </source>
</evidence>
<feature type="signal peptide" evidence="1">
    <location>
        <begin position="1"/>
        <end position="20"/>
    </location>
</feature>
<proteinExistence type="predicted"/>
<reference evidence="4" key="1">
    <citation type="journal article" date="2019" name="Int. J. Syst. Evol. Microbiol.">
        <title>The Global Catalogue of Microorganisms (GCM) 10K type strain sequencing project: providing services to taxonomists for standard genome sequencing and annotation.</title>
        <authorList>
            <consortium name="The Broad Institute Genomics Platform"/>
            <consortium name="The Broad Institute Genome Sequencing Center for Infectious Disease"/>
            <person name="Wu L."/>
            <person name="Ma J."/>
        </authorList>
    </citation>
    <scope>NUCLEOTIDE SEQUENCE [LARGE SCALE GENOMIC DNA]</scope>
    <source>
        <strain evidence="4">CECT 7798</strain>
    </source>
</reference>
<dbReference type="Proteomes" id="UP001595735">
    <property type="component" value="Unassembled WGS sequence"/>
</dbReference>
<organism evidence="3 4">
    <name type="scientific">Chryseobacterium tructae</name>
    <dbReference type="NCBI Taxonomy" id="1037380"/>
    <lineage>
        <taxon>Bacteria</taxon>
        <taxon>Pseudomonadati</taxon>
        <taxon>Bacteroidota</taxon>
        <taxon>Flavobacteriia</taxon>
        <taxon>Flavobacteriales</taxon>
        <taxon>Weeksellaceae</taxon>
        <taxon>Chryseobacterium group</taxon>
        <taxon>Chryseobacterium</taxon>
    </lineage>
</organism>
<dbReference type="EMBL" id="JBHRYO010000002">
    <property type="protein sequence ID" value="MFC3755953.1"/>
    <property type="molecule type" value="Genomic_DNA"/>
</dbReference>
<keyword evidence="4" id="KW-1185">Reference proteome</keyword>
<dbReference type="InterPro" id="IPR000601">
    <property type="entry name" value="PKD_dom"/>
</dbReference>
<dbReference type="Pfam" id="PF18911">
    <property type="entry name" value="PKD_4"/>
    <property type="match status" value="1"/>
</dbReference>
<name>A0ABV7XSE8_9FLAO</name>